<evidence type="ECO:0000313" key="2">
    <source>
        <dbReference type="EMBL" id="CAF0793664.1"/>
    </source>
</evidence>
<dbReference type="SUPFAM" id="SSF89550">
    <property type="entry name" value="PHP domain-like"/>
    <property type="match status" value="1"/>
</dbReference>
<dbReference type="PANTHER" id="PTHR32294:SF5">
    <property type="entry name" value="DNA POLYMERASE III POLC-TYPE"/>
    <property type="match status" value="1"/>
</dbReference>
<dbReference type="InterPro" id="IPR003141">
    <property type="entry name" value="Pol/His_phosphatase_N"/>
</dbReference>
<dbReference type="InterPro" id="IPR012337">
    <property type="entry name" value="RNaseH-like_sf"/>
</dbReference>
<evidence type="ECO:0000313" key="4">
    <source>
        <dbReference type="Proteomes" id="UP000677228"/>
    </source>
</evidence>
<dbReference type="GO" id="GO:0008408">
    <property type="term" value="F:3'-5' exonuclease activity"/>
    <property type="evidence" value="ECO:0007669"/>
    <property type="project" value="InterPro"/>
</dbReference>
<dbReference type="InterPro" id="IPR013520">
    <property type="entry name" value="Ribonucl_H"/>
</dbReference>
<evidence type="ECO:0000313" key="3">
    <source>
        <dbReference type="EMBL" id="CAF3576432.1"/>
    </source>
</evidence>
<dbReference type="GO" id="GO:0006260">
    <property type="term" value="P:DNA replication"/>
    <property type="evidence" value="ECO:0007669"/>
    <property type="project" value="InterPro"/>
</dbReference>
<protein>
    <recommendedName>
        <fullName evidence="1">Polymerase/histidinol phosphatase N-terminal domain-containing protein</fullName>
    </recommendedName>
</protein>
<dbReference type="Gene3D" id="3.20.20.140">
    <property type="entry name" value="Metal-dependent hydrolases"/>
    <property type="match status" value="1"/>
</dbReference>
<dbReference type="InterPro" id="IPR004805">
    <property type="entry name" value="DnaE2/DnaE/PolC"/>
</dbReference>
<dbReference type="SMART" id="SM00481">
    <property type="entry name" value="POLIIIAc"/>
    <property type="match status" value="1"/>
</dbReference>
<dbReference type="Proteomes" id="UP000682733">
    <property type="component" value="Unassembled WGS sequence"/>
</dbReference>
<dbReference type="Gene3D" id="3.30.420.10">
    <property type="entry name" value="Ribonuclease H-like superfamily/Ribonuclease H"/>
    <property type="match status" value="1"/>
</dbReference>
<dbReference type="InterPro" id="IPR016195">
    <property type="entry name" value="Pol/histidinol_Pase-like"/>
</dbReference>
<dbReference type="InterPro" id="IPR004013">
    <property type="entry name" value="PHP_dom"/>
</dbReference>
<dbReference type="SUPFAM" id="SSF53098">
    <property type="entry name" value="Ribonuclease H-like"/>
    <property type="match status" value="1"/>
</dbReference>
<feature type="domain" description="Polymerase/histidinol phosphatase N-terminal" evidence="1">
    <location>
        <begin position="259"/>
        <end position="326"/>
    </location>
</feature>
<dbReference type="Gene3D" id="2.40.50.140">
    <property type="entry name" value="Nucleic acid-binding proteins"/>
    <property type="match status" value="1"/>
</dbReference>
<dbReference type="GO" id="GO:0003676">
    <property type="term" value="F:nucleic acid binding"/>
    <property type="evidence" value="ECO:0007669"/>
    <property type="project" value="InterPro"/>
</dbReference>
<dbReference type="EMBL" id="CAJNOK010001101">
    <property type="protein sequence ID" value="CAF0793664.1"/>
    <property type="molecule type" value="Genomic_DNA"/>
</dbReference>
<dbReference type="PANTHER" id="PTHR32294">
    <property type="entry name" value="DNA POLYMERASE III SUBUNIT ALPHA"/>
    <property type="match status" value="1"/>
</dbReference>
<gene>
    <name evidence="2" type="ORF">OVA965_LOCUS4271</name>
    <name evidence="3" type="ORF">TMI583_LOCUS4266</name>
</gene>
<accession>A0A8S2CY55</accession>
<proteinExistence type="predicted"/>
<dbReference type="Proteomes" id="UP000677228">
    <property type="component" value="Unassembled WGS sequence"/>
</dbReference>
<dbReference type="InterPro" id="IPR036397">
    <property type="entry name" value="RNaseH_sf"/>
</dbReference>
<evidence type="ECO:0000259" key="1">
    <source>
        <dbReference type="SMART" id="SM00481"/>
    </source>
</evidence>
<name>A0A8S2CY55_9BILA</name>
<dbReference type="AlphaFoldDB" id="A0A8S2CY55"/>
<dbReference type="EMBL" id="CAJOBA010001100">
    <property type="protein sequence ID" value="CAF3576432.1"/>
    <property type="molecule type" value="Genomic_DNA"/>
</dbReference>
<comment type="caution">
    <text evidence="2">The sequence shown here is derived from an EMBL/GenBank/DDBJ whole genome shotgun (WGS) entry which is preliminary data.</text>
</comment>
<dbReference type="Pfam" id="PF00929">
    <property type="entry name" value="RNase_T"/>
    <property type="match status" value="1"/>
</dbReference>
<sequence length="413" mass="45421">MRSFGQMLSFQSNTGGLASAIFTGGSATGDPAPCKEKKVSISLQQLELQKLALIHNEITILVPSQIIEQEAEKLVKDFSELLDQAGFTKAKILFKLDEDLVKNHVERSEQIRQIREQTIQAETIRFPTATIMKKTTRPAPKISGQSTTLADVLQGTDVTIAGKVFKTTNIKTKTGGLIHRIYLNDGTDSLVIKGFSGGLSTKNSGPVAKVVEGDQIRALVSIQIDQFERNNLVGLIKNIEIELPPTSTLQTKANIQSRAEFSVHTKMSAYDGVGEAAHYLARAKELQIEAVAFTDRSSVQAFPELQRLAAKQGVRVIYGAELEMISTDQYLALRTDDRILENAEYVVFDLETTGLFPRYAEIIEFGGVKVKNGRIVDRKQLFVKPKKPIPSMITELTKISNADVADAKPFAAI</sequence>
<dbReference type="Pfam" id="PF02811">
    <property type="entry name" value="PHP"/>
    <property type="match status" value="1"/>
</dbReference>
<reference evidence="2" key="1">
    <citation type="submission" date="2021-02" db="EMBL/GenBank/DDBJ databases">
        <authorList>
            <person name="Nowell W R."/>
        </authorList>
    </citation>
    <scope>NUCLEOTIDE SEQUENCE</scope>
</reference>
<organism evidence="2 4">
    <name type="scientific">Didymodactylos carnosus</name>
    <dbReference type="NCBI Taxonomy" id="1234261"/>
    <lineage>
        <taxon>Eukaryota</taxon>
        <taxon>Metazoa</taxon>
        <taxon>Spiralia</taxon>
        <taxon>Gnathifera</taxon>
        <taxon>Rotifera</taxon>
        <taxon>Eurotatoria</taxon>
        <taxon>Bdelloidea</taxon>
        <taxon>Philodinida</taxon>
        <taxon>Philodinidae</taxon>
        <taxon>Didymodactylos</taxon>
    </lineage>
</organism>
<dbReference type="InterPro" id="IPR012340">
    <property type="entry name" value="NA-bd_OB-fold"/>
</dbReference>
<dbReference type="CDD" id="cd06127">
    <property type="entry name" value="DEDDh"/>
    <property type="match status" value="1"/>
</dbReference>